<evidence type="ECO:0000313" key="3">
    <source>
        <dbReference type="Proteomes" id="UP000308705"/>
    </source>
</evidence>
<reference evidence="2 3" key="1">
    <citation type="submission" date="2019-04" db="EMBL/GenBank/DDBJ databases">
        <title>Herbidospora sp. NEAU-GS14.nov., a novel actinomycete isolated from soil.</title>
        <authorList>
            <person name="Han L."/>
        </authorList>
    </citation>
    <scope>NUCLEOTIDE SEQUENCE [LARGE SCALE GENOMIC DNA]</scope>
    <source>
        <strain evidence="2 3">NEAU-GS14</strain>
    </source>
</reference>
<dbReference type="OrthoDB" id="9806579at2"/>
<proteinExistence type="predicted"/>
<gene>
    <name evidence="2" type="ORF">FDA94_27260</name>
</gene>
<dbReference type="AlphaFoldDB" id="A0A4U3M965"/>
<dbReference type="Pfam" id="PF00425">
    <property type="entry name" value="Chorismate_bind"/>
    <property type="match status" value="1"/>
</dbReference>
<dbReference type="EMBL" id="SZQA01000030">
    <property type="protein sequence ID" value="TKK85120.1"/>
    <property type="molecule type" value="Genomic_DNA"/>
</dbReference>
<protein>
    <submittedName>
        <fullName evidence="2">Isochorismate synthase</fullName>
    </submittedName>
</protein>
<dbReference type="RefSeq" id="WP_137249922.1">
    <property type="nucleotide sequence ID" value="NZ_SZQA01000030.1"/>
</dbReference>
<keyword evidence="3" id="KW-1185">Reference proteome</keyword>
<name>A0A4U3M965_9ACTN</name>
<sequence>MELVRTVPIQDPGPLIDAAPFADSLLWLHGDEGMAGWGIAARFEVSGPGRFEHARRWFRQWLARRNVDDRVGLPGSGPVAFGSFTFDHGPGRSVFVIPQVLIARRGGASWMTTVGDPCHPDGTVPDPLPNVRWLAEPDAEERWHKQVSRAVEDIRAGRLHKVVLARDVRGLLGGPFDPRTAVSRLHDRFPGCWTFAVDGLVGASPELLTGRFGRMVKSLVLAGTDWPGGAIGLGTEKTAVEHELAADSAEDVLRAHCSQLDVHEPHELQLANVTHLATRISGTLSHNVDALTLASRLHPTAAVCGTPFREALSLLRELENLDRGRYAGPVGWQDARGDGEWCIALRCAEVKGPDLRLFAGCGIVGDSNPASEWHETEAKLGAIRDLFAEPTCVK</sequence>
<dbReference type="InterPro" id="IPR005801">
    <property type="entry name" value="ADC_synthase"/>
</dbReference>
<dbReference type="Gene3D" id="3.60.120.10">
    <property type="entry name" value="Anthranilate synthase"/>
    <property type="match status" value="1"/>
</dbReference>
<dbReference type="InterPro" id="IPR015890">
    <property type="entry name" value="Chorismate_C"/>
</dbReference>
<dbReference type="Proteomes" id="UP000308705">
    <property type="component" value="Unassembled WGS sequence"/>
</dbReference>
<evidence type="ECO:0000313" key="2">
    <source>
        <dbReference type="EMBL" id="TKK85120.1"/>
    </source>
</evidence>
<dbReference type="PANTHER" id="PTHR42839:SF2">
    <property type="entry name" value="ISOCHORISMATE SYNTHASE ENTC"/>
    <property type="match status" value="1"/>
</dbReference>
<dbReference type="PANTHER" id="PTHR42839">
    <property type="entry name" value="ISOCHORISMATE SYNTHASE ENTC"/>
    <property type="match status" value="1"/>
</dbReference>
<comment type="caution">
    <text evidence="2">The sequence shown here is derived from an EMBL/GenBank/DDBJ whole genome shotgun (WGS) entry which is preliminary data.</text>
</comment>
<organism evidence="2 3">
    <name type="scientific">Herbidospora galbida</name>
    <dbReference type="NCBI Taxonomy" id="2575442"/>
    <lineage>
        <taxon>Bacteria</taxon>
        <taxon>Bacillati</taxon>
        <taxon>Actinomycetota</taxon>
        <taxon>Actinomycetes</taxon>
        <taxon>Streptosporangiales</taxon>
        <taxon>Streptosporangiaceae</taxon>
        <taxon>Herbidospora</taxon>
    </lineage>
</organism>
<dbReference type="SUPFAM" id="SSF56322">
    <property type="entry name" value="ADC synthase"/>
    <property type="match status" value="1"/>
</dbReference>
<evidence type="ECO:0000259" key="1">
    <source>
        <dbReference type="Pfam" id="PF00425"/>
    </source>
</evidence>
<feature type="domain" description="Chorismate-utilising enzyme C-terminal" evidence="1">
    <location>
        <begin position="140"/>
        <end position="379"/>
    </location>
</feature>
<accession>A0A4U3M965</accession>